<dbReference type="AlphaFoldDB" id="A0A1F7RM89"/>
<dbReference type="EMBL" id="MGDB01000047">
    <property type="protein sequence ID" value="OGL42440.1"/>
    <property type="molecule type" value="Genomic_DNA"/>
</dbReference>
<sequence length="131" mass="14455">MTTVIELCLVILTVVILIIAGFLISMIIQVKRTAREAEITLKEINEEINPLISKINDAVNNIKHISEELNLGITSTANAVRAVENVVKNVSQVTTLLSAKNLGKKILVSTLWIGIKAGVDVIKNRLFLRRK</sequence>
<accession>A0A1F7RM89</accession>
<evidence type="ECO:0008006" key="4">
    <source>
        <dbReference type="Google" id="ProtNLM"/>
    </source>
</evidence>
<dbReference type="Proteomes" id="UP000178526">
    <property type="component" value="Unassembled WGS sequence"/>
</dbReference>
<keyword evidence="1" id="KW-0472">Membrane</keyword>
<evidence type="ECO:0000313" key="2">
    <source>
        <dbReference type="EMBL" id="OGL42440.1"/>
    </source>
</evidence>
<gene>
    <name evidence="2" type="ORF">A2042_04640</name>
</gene>
<reference evidence="2 3" key="1">
    <citation type="journal article" date="2016" name="Nat. Commun.">
        <title>Thousands of microbial genomes shed light on interconnected biogeochemical processes in an aquifer system.</title>
        <authorList>
            <person name="Anantharaman K."/>
            <person name="Brown C.T."/>
            <person name="Hug L.A."/>
            <person name="Sharon I."/>
            <person name="Castelle C.J."/>
            <person name="Probst A.J."/>
            <person name="Thomas B.C."/>
            <person name="Singh A."/>
            <person name="Wilkins M.J."/>
            <person name="Karaoz U."/>
            <person name="Brodie E.L."/>
            <person name="Williams K.H."/>
            <person name="Hubbard S.S."/>
            <person name="Banfield J.F."/>
        </authorList>
    </citation>
    <scope>NUCLEOTIDE SEQUENCE [LARGE SCALE GENOMIC DNA]</scope>
</reference>
<evidence type="ECO:0000313" key="3">
    <source>
        <dbReference type="Proteomes" id="UP000178526"/>
    </source>
</evidence>
<protein>
    <recommendedName>
        <fullName evidence="4">DUF948 domain-containing protein</fullName>
    </recommendedName>
</protein>
<keyword evidence="1" id="KW-0812">Transmembrane</keyword>
<dbReference type="InterPro" id="IPR009293">
    <property type="entry name" value="UPF0478"/>
</dbReference>
<comment type="caution">
    <text evidence="2">The sequence shown here is derived from an EMBL/GenBank/DDBJ whole genome shotgun (WGS) entry which is preliminary data.</text>
</comment>
<dbReference type="Pfam" id="PF06103">
    <property type="entry name" value="DUF948"/>
    <property type="match status" value="1"/>
</dbReference>
<feature type="transmembrane region" description="Helical" evidence="1">
    <location>
        <begin position="7"/>
        <end position="28"/>
    </location>
</feature>
<name>A0A1F7RM89_9BACT</name>
<organism evidence="2 3">
    <name type="scientific">Candidatus Schekmanbacteria bacterium GWA2_38_11</name>
    <dbReference type="NCBI Taxonomy" id="1817876"/>
    <lineage>
        <taxon>Bacteria</taxon>
        <taxon>Candidatus Schekmaniibacteriota</taxon>
    </lineage>
</organism>
<keyword evidence="1" id="KW-1133">Transmembrane helix</keyword>
<proteinExistence type="predicted"/>
<evidence type="ECO:0000256" key="1">
    <source>
        <dbReference type="SAM" id="Phobius"/>
    </source>
</evidence>